<comment type="subcellular location">
    <subcellularLocation>
        <location evidence="1">Secreted</location>
    </subcellularLocation>
</comment>
<reference evidence="3 4" key="1">
    <citation type="submission" date="2019-03" db="EMBL/GenBank/DDBJ databases">
        <title>Genomic Encyclopedia of Type Strains, Phase IV (KMG-IV): sequencing the most valuable type-strain genomes for metagenomic binning, comparative biology and taxonomic classification.</title>
        <authorList>
            <person name="Goeker M."/>
        </authorList>
    </citation>
    <scope>NUCLEOTIDE SEQUENCE [LARGE SCALE GENOMIC DNA]</scope>
    <source>
        <strain evidence="3 4">DSM 104836</strain>
    </source>
</reference>
<dbReference type="InterPro" id="IPR018511">
    <property type="entry name" value="Hemolysin-typ_Ca-bd_CS"/>
</dbReference>
<dbReference type="PANTHER" id="PTHR38340">
    <property type="entry name" value="S-LAYER PROTEIN"/>
    <property type="match status" value="1"/>
</dbReference>
<dbReference type="PRINTS" id="PR00313">
    <property type="entry name" value="CABNDNGRPT"/>
</dbReference>
<dbReference type="PROSITE" id="PS00330">
    <property type="entry name" value="HEMOLYSIN_CALCIUM"/>
    <property type="match status" value="2"/>
</dbReference>
<dbReference type="InterPro" id="IPR011049">
    <property type="entry name" value="Serralysin-like_metalloprot_C"/>
</dbReference>
<dbReference type="GO" id="GO:0005509">
    <property type="term" value="F:calcium ion binding"/>
    <property type="evidence" value="ECO:0007669"/>
    <property type="project" value="InterPro"/>
</dbReference>
<keyword evidence="2" id="KW-0964">Secreted</keyword>
<evidence type="ECO:0000313" key="3">
    <source>
        <dbReference type="EMBL" id="TCS61087.1"/>
    </source>
</evidence>
<dbReference type="Gene3D" id="2.150.10.10">
    <property type="entry name" value="Serralysin-like metalloprotease, C-terminal"/>
    <property type="match status" value="3"/>
</dbReference>
<name>A0A4R3J6S4_9RHOB</name>
<gene>
    <name evidence="3" type="ORF">EDD52_11245</name>
</gene>
<keyword evidence="4" id="KW-1185">Reference proteome</keyword>
<dbReference type="InterPro" id="IPR050557">
    <property type="entry name" value="RTX_toxin/Mannuronan_C5-epim"/>
</dbReference>
<accession>A0A4R3J6S4</accession>
<dbReference type="Pfam" id="PF00353">
    <property type="entry name" value="HemolysinCabind"/>
    <property type="match status" value="4"/>
</dbReference>
<dbReference type="SUPFAM" id="SSF51120">
    <property type="entry name" value="beta-Roll"/>
    <property type="match status" value="3"/>
</dbReference>
<organism evidence="3 4">
    <name type="scientific">Primorskyibacter sedentarius</name>
    <dbReference type="NCBI Taxonomy" id="745311"/>
    <lineage>
        <taxon>Bacteria</taxon>
        <taxon>Pseudomonadati</taxon>
        <taxon>Pseudomonadota</taxon>
        <taxon>Alphaproteobacteria</taxon>
        <taxon>Rhodobacterales</taxon>
        <taxon>Roseobacteraceae</taxon>
        <taxon>Primorskyibacter</taxon>
    </lineage>
</organism>
<dbReference type="GO" id="GO:0005576">
    <property type="term" value="C:extracellular region"/>
    <property type="evidence" value="ECO:0007669"/>
    <property type="project" value="UniProtKB-SubCell"/>
</dbReference>
<dbReference type="RefSeq" id="WP_132246638.1">
    <property type="nucleotide sequence ID" value="NZ_SLZU01000012.1"/>
</dbReference>
<dbReference type="AlphaFoldDB" id="A0A4R3J6S4"/>
<dbReference type="InterPro" id="IPR001343">
    <property type="entry name" value="Hemolysn_Ca-bd"/>
</dbReference>
<evidence type="ECO:0000313" key="4">
    <source>
        <dbReference type="Proteomes" id="UP000295696"/>
    </source>
</evidence>
<dbReference type="OrthoDB" id="5714489at2"/>
<protein>
    <submittedName>
        <fullName evidence="3">Hemolysin type calcium-binding protein</fullName>
    </submittedName>
</protein>
<evidence type="ECO:0000256" key="2">
    <source>
        <dbReference type="ARBA" id="ARBA00022525"/>
    </source>
</evidence>
<sequence>MAVIIDPSNAIDIDQPLNTSPDFTSVHVYSTADVTGTYSGLTQGDVAPGETPVIDFSATPLVAKDGTNLYPINSEFGFIVTDFVGAEEKDFVLNPEYAEGWAGDITGTYGQQIGITVSDSPTDTFKTPAVLGTWLSGLGGNTVKASTEHYVVMQNVLSDQKYPGDPDAVYPLDNDLYMIGGAYDGWLAADAIADAGDANGDGVADLKDVLEPNETEIDINIAASADYSVTLKDDGKLLYRWGNTIKKPNDIRLEATLDLPSEWDTKDSEGDIQPLYKITAAELVTHHLITNNPNDQIRPEDFENEFAIGTLPTYEILADGSWVTTDDYYAGDGTLYPAGTVLKDPALAAAWATSDMAAIGAIDGAEGFTNAWYTTMDREPFEPELNADGTEYVVGPRWRLQPDKYGQDLPSVVIPEDPSTPPPVKNGEEKYIVGAETQTVINLLDWENPFSPLAISAGWQNAAGTVTDNGLNMTSAFDVAVYVKGDIKPTSIYSSELVLSYEEITTYAAGETISGGAGEDYLVGQGGNTMTGGADSDFFVLSYGAPTTADIQNSVITDFIAGEDVLGLIGLDVTPMTIDTIMVDTNITQTVVGGDLQLAIDGVDLVTLQGVTEFLTASSFLTMAPGESNVSEPILGTAGDDLLVGTAGDDIIDGLEGNDRLIGLAGADQLDGGAGADTVNGGDGDDVLTGGDAISDAGDVIIGGLGDDTIDGGAGNDLVYGGDGDDVIDGGTGADTLLGQDGNDQLTGSEWGDMLSGGDGFDFLNGGYGNDRLTGGADADRFYHAGSSTHGTDWVKDYTATEGDVLLYGAGGATAADFSVHFANTGAGNAAIDEAFVTFDPTGQVLWTLIDGAGDTEINLSLYGNLIDLLA</sequence>
<dbReference type="EMBL" id="SLZU01000012">
    <property type="protein sequence ID" value="TCS61087.1"/>
    <property type="molecule type" value="Genomic_DNA"/>
</dbReference>
<dbReference type="PANTHER" id="PTHR38340:SF1">
    <property type="entry name" value="S-LAYER PROTEIN"/>
    <property type="match status" value="1"/>
</dbReference>
<dbReference type="Proteomes" id="UP000295696">
    <property type="component" value="Unassembled WGS sequence"/>
</dbReference>
<proteinExistence type="predicted"/>
<comment type="caution">
    <text evidence="3">The sequence shown here is derived from an EMBL/GenBank/DDBJ whole genome shotgun (WGS) entry which is preliminary data.</text>
</comment>
<evidence type="ECO:0000256" key="1">
    <source>
        <dbReference type="ARBA" id="ARBA00004613"/>
    </source>
</evidence>